<evidence type="ECO:0000313" key="2">
    <source>
        <dbReference type="EMBL" id="STO24494.1"/>
    </source>
</evidence>
<dbReference type="EMBL" id="FTNL01000001">
    <property type="protein sequence ID" value="SIQ47459.1"/>
    <property type="molecule type" value="Genomic_DNA"/>
</dbReference>
<gene>
    <name evidence="2" type="ORF">NCTC11401_01306</name>
    <name evidence="1" type="ORF">SAMN05421777_101112</name>
</gene>
<evidence type="ECO:0000313" key="3">
    <source>
        <dbReference type="Proteomes" id="UP000186808"/>
    </source>
</evidence>
<reference evidence="2 4" key="2">
    <citation type="submission" date="2018-06" db="EMBL/GenBank/DDBJ databases">
        <authorList>
            <consortium name="Pathogen Informatics"/>
            <person name="Doyle S."/>
        </authorList>
    </citation>
    <scope>NUCLEOTIDE SEQUENCE [LARGE SCALE GENOMIC DNA]</scope>
    <source>
        <strain evidence="2 4">NCTC11401</strain>
    </source>
</reference>
<organism evidence="2 4">
    <name type="scientific">Fluoribacter gormanii</name>
    <dbReference type="NCBI Taxonomy" id="464"/>
    <lineage>
        <taxon>Bacteria</taxon>
        <taxon>Pseudomonadati</taxon>
        <taxon>Pseudomonadota</taxon>
        <taxon>Gammaproteobacteria</taxon>
        <taxon>Legionellales</taxon>
        <taxon>Legionellaceae</taxon>
        <taxon>Fluoribacter</taxon>
    </lineage>
</organism>
<keyword evidence="3" id="KW-1185">Reference proteome</keyword>
<evidence type="ECO:0000313" key="4">
    <source>
        <dbReference type="Proteomes" id="UP000254374"/>
    </source>
</evidence>
<dbReference type="EMBL" id="UGGV01000001">
    <property type="protein sequence ID" value="STO24494.1"/>
    <property type="molecule type" value="Genomic_DNA"/>
</dbReference>
<dbReference type="Proteomes" id="UP000186808">
    <property type="component" value="Unassembled WGS sequence"/>
</dbReference>
<dbReference type="Proteomes" id="UP000254374">
    <property type="component" value="Unassembled WGS sequence"/>
</dbReference>
<dbReference type="AlphaFoldDB" id="A0A377GIS0"/>
<evidence type="ECO:0000313" key="1">
    <source>
        <dbReference type="EMBL" id="SIQ47459.1"/>
    </source>
</evidence>
<dbReference type="OrthoDB" id="9955929at2"/>
<proteinExistence type="predicted"/>
<accession>A0A377GIS0</accession>
<reference evidence="1 3" key="1">
    <citation type="submission" date="2017-01" db="EMBL/GenBank/DDBJ databases">
        <authorList>
            <person name="Varghese N."/>
            <person name="Submissions S."/>
        </authorList>
    </citation>
    <scope>NUCLEOTIDE SEQUENCE [LARGE SCALE GENOMIC DNA]</scope>
    <source>
        <strain evidence="1 3">ATCC 33342</strain>
    </source>
</reference>
<dbReference type="STRING" id="464.Lgor_1451"/>
<dbReference type="RefSeq" id="WP_058467943.1">
    <property type="nucleotide sequence ID" value="NZ_CAAAIV010000046.1"/>
</dbReference>
<name>A0A377GIS0_9GAMM</name>
<sequence length="125" mass="14477">MSSGKQRKYFHQKTQEAIRDLKQVSTIYRFQDPFFKQPLTIAIPKVDKVDSVDTWLNNVSNILKTIQYLFKASALSTLEDHTQISDYFPIHGFCLDVMAAIIYKVADFITIKEDDKEMEMSTMTA</sequence>
<protein>
    <submittedName>
        <fullName evidence="2">Uncharacterized protein</fullName>
    </submittedName>
</protein>